<protein>
    <submittedName>
        <fullName evidence="8">Receptor ligand binding region domain-containing protein</fullName>
    </submittedName>
</protein>
<evidence type="ECO:0000256" key="1">
    <source>
        <dbReference type="ARBA" id="ARBA00004370"/>
    </source>
</evidence>
<evidence type="ECO:0000313" key="8">
    <source>
        <dbReference type="WBParaSite" id="ACRNAN_scaffold14270.g26958.t1"/>
    </source>
</evidence>
<keyword evidence="7" id="KW-1185">Reference proteome</keyword>
<keyword evidence="3" id="KW-1133">Transmembrane helix</keyword>
<proteinExistence type="predicted"/>
<organism evidence="7 8">
    <name type="scientific">Acrobeloides nanus</name>
    <dbReference type="NCBI Taxonomy" id="290746"/>
    <lineage>
        <taxon>Eukaryota</taxon>
        <taxon>Metazoa</taxon>
        <taxon>Ecdysozoa</taxon>
        <taxon>Nematoda</taxon>
        <taxon>Chromadorea</taxon>
        <taxon>Rhabditida</taxon>
        <taxon>Tylenchina</taxon>
        <taxon>Cephalobomorpha</taxon>
        <taxon>Cephaloboidea</taxon>
        <taxon>Cephalobidae</taxon>
        <taxon>Acrobeloides</taxon>
    </lineage>
</organism>
<feature type="domain" description="Receptor ligand binding region" evidence="6">
    <location>
        <begin position="59"/>
        <end position="116"/>
    </location>
</feature>
<keyword evidence="2" id="KW-0812">Transmembrane</keyword>
<dbReference type="Pfam" id="PF01094">
    <property type="entry name" value="ANF_receptor"/>
    <property type="match status" value="1"/>
</dbReference>
<reference evidence="8" key="1">
    <citation type="submission" date="2022-11" db="UniProtKB">
        <authorList>
            <consortium name="WormBaseParasite"/>
        </authorList>
    </citation>
    <scope>IDENTIFICATION</scope>
</reference>
<evidence type="ECO:0000256" key="2">
    <source>
        <dbReference type="ARBA" id="ARBA00022692"/>
    </source>
</evidence>
<dbReference type="Proteomes" id="UP000887540">
    <property type="component" value="Unplaced"/>
</dbReference>
<keyword evidence="5" id="KW-0732">Signal</keyword>
<keyword evidence="4" id="KW-0472">Membrane</keyword>
<evidence type="ECO:0000313" key="7">
    <source>
        <dbReference type="Proteomes" id="UP000887540"/>
    </source>
</evidence>
<name>A0A914CSY9_9BILA</name>
<evidence type="ECO:0000256" key="5">
    <source>
        <dbReference type="SAM" id="SignalP"/>
    </source>
</evidence>
<dbReference type="Gene3D" id="3.40.50.2300">
    <property type="match status" value="1"/>
</dbReference>
<sequence length="117" mass="12638">MVVKNINHLILFVNLFLQIHSAFAQNGTQAQRKLVVGLLMPMNMSDVGVEQNIGYYSSAGAVILALNRVTDENLLPNTNITFVIMHPQCDEALAGGYTARMIEQGVDVIIGPPSPSG</sequence>
<feature type="signal peptide" evidence="5">
    <location>
        <begin position="1"/>
        <end position="24"/>
    </location>
</feature>
<dbReference type="SUPFAM" id="SSF53822">
    <property type="entry name" value="Periplasmic binding protein-like I"/>
    <property type="match status" value="1"/>
</dbReference>
<feature type="chain" id="PRO_5037332806" evidence="5">
    <location>
        <begin position="25"/>
        <end position="117"/>
    </location>
</feature>
<dbReference type="AlphaFoldDB" id="A0A914CSY9"/>
<dbReference type="InterPro" id="IPR001828">
    <property type="entry name" value="ANF_lig-bd_rcpt"/>
</dbReference>
<dbReference type="InterPro" id="IPR028082">
    <property type="entry name" value="Peripla_BP_I"/>
</dbReference>
<accession>A0A914CSY9</accession>
<dbReference type="GO" id="GO:0016020">
    <property type="term" value="C:membrane"/>
    <property type="evidence" value="ECO:0007669"/>
    <property type="project" value="UniProtKB-SubCell"/>
</dbReference>
<comment type="subcellular location">
    <subcellularLocation>
        <location evidence="1">Membrane</location>
    </subcellularLocation>
</comment>
<evidence type="ECO:0000256" key="3">
    <source>
        <dbReference type="ARBA" id="ARBA00022989"/>
    </source>
</evidence>
<evidence type="ECO:0000256" key="4">
    <source>
        <dbReference type="ARBA" id="ARBA00023136"/>
    </source>
</evidence>
<dbReference type="WBParaSite" id="ACRNAN_scaffold14270.g26958.t1">
    <property type="protein sequence ID" value="ACRNAN_scaffold14270.g26958.t1"/>
    <property type="gene ID" value="ACRNAN_scaffold14270.g26958"/>
</dbReference>
<evidence type="ECO:0000259" key="6">
    <source>
        <dbReference type="Pfam" id="PF01094"/>
    </source>
</evidence>